<keyword evidence="3" id="KW-1185">Reference proteome</keyword>
<evidence type="ECO:0000313" key="3">
    <source>
        <dbReference type="Proteomes" id="UP001158576"/>
    </source>
</evidence>
<reference evidence="2 3" key="1">
    <citation type="submission" date="2021-04" db="EMBL/GenBank/DDBJ databases">
        <authorList>
            <person name="Bliznina A."/>
        </authorList>
    </citation>
    <scope>NUCLEOTIDE SEQUENCE [LARGE SCALE GENOMIC DNA]</scope>
</reference>
<sequence>MIFRKGCIIGKDEIFLHCRKKIQENPKGDPLWSEWKATESFCNAENEYQQLTRQCIRGTCSGPWFMVKACDSCGKPIDGIKDYNEDYYSASSYSSSYNDNDEQVDNNYGDGF</sequence>
<gene>
    <name evidence="2" type="ORF">OKIOD_LOCUS6791</name>
</gene>
<evidence type="ECO:0000313" key="2">
    <source>
        <dbReference type="EMBL" id="CAG5097790.1"/>
    </source>
</evidence>
<proteinExistence type="predicted"/>
<accession>A0ABN7SC55</accession>
<name>A0ABN7SC55_OIKDI</name>
<protein>
    <submittedName>
        <fullName evidence="2">Oidioi.mRNA.OKI2018_I69.XSR.g15233.t1.cds</fullName>
    </submittedName>
</protein>
<organism evidence="2 3">
    <name type="scientific">Oikopleura dioica</name>
    <name type="common">Tunicate</name>
    <dbReference type="NCBI Taxonomy" id="34765"/>
    <lineage>
        <taxon>Eukaryota</taxon>
        <taxon>Metazoa</taxon>
        <taxon>Chordata</taxon>
        <taxon>Tunicata</taxon>
        <taxon>Appendicularia</taxon>
        <taxon>Copelata</taxon>
        <taxon>Oikopleuridae</taxon>
        <taxon>Oikopleura</taxon>
    </lineage>
</organism>
<dbReference type="EMBL" id="OU015569">
    <property type="protein sequence ID" value="CAG5097790.1"/>
    <property type="molecule type" value="Genomic_DNA"/>
</dbReference>
<dbReference type="Proteomes" id="UP001158576">
    <property type="component" value="Chromosome XSR"/>
</dbReference>
<feature type="region of interest" description="Disordered" evidence="1">
    <location>
        <begin position="92"/>
        <end position="112"/>
    </location>
</feature>
<evidence type="ECO:0000256" key="1">
    <source>
        <dbReference type="SAM" id="MobiDB-lite"/>
    </source>
</evidence>